<dbReference type="SFLD" id="SFLDG01386">
    <property type="entry name" value="main_SPASM_domain-containing"/>
    <property type="match status" value="1"/>
</dbReference>
<comment type="similarity">
    <text evidence="6">Belongs to the radical SAM superfamily. Anaerobic sulfatase-maturating enzyme family.</text>
</comment>
<dbReference type="Proteomes" id="UP001597192">
    <property type="component" value="Unassembled WGS sequence"/>
</dbReference>
<dbReference type="InterPro" id="IPR034485">
    <property type="entry name" value="Anaerobic_Cys-type_sulfatase-m"/>
</dbReference>
<dbReference type="Gene3D" id="3.20.20.70">
    <property type="entry name" value="Aldolase class I"/>
    <property type="match status" value="1"/>
</dbReference>
<evidence type="ECO:0000256" key="2">
    <source>
        <dbReference type="ARBA" id="ARBA00022691"/>
    </source>
</evidence>
<dbReference type="InterPro" id="IPR007197">
    <property type="entry name" value="rSAM"/>
</dbReference>
<keyword evidence="9" id="KW-1185">Reference proteome</keyword>
<dbReference type="InterPro" id="IPR058240">
    <property type="entry name" value="rSAM_sf"/>
</dbReference>
<name>A0ABW4CPM6_9LACO</name>
<comment type="caution">
    <text evidence="8">The sequence shown here is derived from an EMBL/GenBank/DDBJ whole genome shotgun (WGS) entry which is preliminary data.</text>
</comment>
<dbReference type="EMBL" id="JBHTOG010000022">
    <property type="protein sequence ID" value="MFD1432054.1"/>
    <property type="molecule type" value="Genomic_DNA"/>
</dbReference>
<evidence type="ECO:0000256" key="1">
    <source>
        <dbReference type="ARBA" id="ARBA00001966"/>
    </source>
</evidence>
<evidence type="ECO:0000313" key="9">
    <source>
        <dbReference type="Proteomes" id="UP001597192"/>
    </source>
</evidence>
<organism evidence="8 9">
    <name type="scientific">Lacticaseibacillus yichunensis</name>
    <dbReference type="NCBI Taxonomy" id="2486015"/>
    <lineage>
        <taxon>Bacteria</taxon>
        <taxon>Bacillati</taxon>
        <taxon>Bacillota</taxon>
        <taxon>Bacilli</taxon>
        <taxon>Lactobacillales</taxon>
        <taxon>Lactobacillaceae</taxon>
        <taxon>Lacticaseibacillus</taxon>
    </lineage>
</organism>
<dbReference type="NCBIfam" id="TIGR04085">
    <property type="entry name" value="rSAM_more_4Fe4S"/>
    <property type="match status" value="1"/>
</dbReference>
<dbReference type="SFLD" id="SFLDS00029">
    <property type="entry name" value="Radical_SAM"/>
    <property type="match status" value="1"/>
</dbReference>
<dbReference type="InterPro" id="IPR023867">
    <property type="entry name" value="Sulphatase_maturase_rSAM"/>
</dbReference>
<evidence type="ECO:0000256" key="6">
    <source>
        <dbReference type="ARBA" id="ARBA00023601"/>
    </source>
</evidence>
<dbReference type="PROSITE" id="PS51918">
    <property type="entry name" value="RADICAL_SAM"/>
    <property type="match status" value="1"/>
</dbReference>
<keyword evidence="3" id="KW-0479">Metal-binding</keyword>
<keyword evidence="5" id="KW-0411">Iron-sulfur</keyword>
<dbReference type="PANTHER" id="PTHR43273">
    <property type="entry name" value="ANAEROBIC SULFATASE-MATURATING ENZYME HOMOLOG ASLB-RELATED"/>
    <property type="match status" value="1"/>
</dbReference>
<dbReference type="PANTHER" id="PTHR43273:SF3">
    <property type="entry name" value="ANAEROBIC SULFATASE-MATURATING ENZYME HOMOLOG ASLB-RELATED"/>
    <property type="match status" value="1"/>
</dbReference>
<comment type="cofactor">
    <cofactor evidence="1">
        <name>[4Fe-4S] cluster</name>
        <dbReference type="ChEBI" id="CHEBI:49883"/>
    </cofactor>
</comment>
<dbReference type="SFLD" id="SFLDG01384">
    <property type="entry name" value="thioether_bond_formation_requi"/>
    <property type="match status" value="1"/>
</dbReference>
<dbReference type="SUPFAM" id="SSF102114">
    <property type="entry name" value="Radical SAM enzymes"/>
    <property type="match status" value="1"/>
</dbReference>
<dbReference type="SFLD" id="SFLDG01072">
    <property type="entry name" value="dehydrogenase_like"/>
    <property type="match status" value="1"/>
</dbReference>
<dbReference type="InterPro" id="IPR023885">
    <property type="entry name" value="4Fe4S-binding_SPASM_dom"/>
</dbReference>
<dbReference type="Pfam" id="PF13186">
    <property type="entry name" value="SPASM"/>
    <property type="match status" value="1"/>
</dbReference>
<dbReference type="InterPro" id="IPR013785">
    <property type="entry name" value="Aldolase_TIM"/>
</dbReference>
<evidence type="ECO:0000259" key="7">
    <source>
        <dbReference type="PROSITE" id="PS51918"/>
    </source>
</evidence>
<feature type="domain" description="Radical SAM core" evidence="7">
    <location>
        <begin position="1"/>
        <end position="222"/>
    </location>
</feature>
<dbReference type="SFLD" id="SFLDG01067">
    <property type="entry name" value="SPASM/twitch_domain_containing"/>
    <property type="match status" value="1"/>
</dbReference>
<evidence type="ECO:0000256" key="5">
    <source>
        <dbReference type="ARBA" id="ARBA00023014"/>
    </source>
</evidence>
<reference evidence="9" key="1">
    <citation type="journal article" date="2019" name="Int. J. Syst. Evol. Microbiol.">
        <title>The Global Catalogue of Microorganisms (GCM) 10K type strain sequencing project: providing services to taxonomists for standard genome sequencing and annotation.</title>
        <authorList>
            <consortium name="The Broad Institute Genomics Platform"/>
            <consortium name="The Broad Institute Genome Sequencing Center for Infectious Disease"/>
            <person name="Wu L."/>
            <person name="Ma J."/>
        </authorList>
    </citation>
    <scope>NUCLEOTIDE SEQUENCE [LARGE SCALE GENOMIC DNA]</scope>
    <source>
        <strain evidence="9">CCM 8947</strain>
    </source>
</reference>
<dbReference type="SFLD" id="SFLDF00289">
    <property type="entry name" value="anaerobic_Cys-type_sulfatase-m"/>
    <property type="match status" value="1"/>
</dbReference>
<keyword evidence="2" id="KW-0949">S-adenosyl-L-methionine</keyword>
<sequence length="375" mass="42744">MKKHISILIKPASALCNLRCKYCFYANISSIREVRSYGKMKDAVVEEMIPNIYADLEDGDELAIAFQGGEPTYAGLTYFEKFIAVINRQEKRVHVTYAMQTNGTIINERWIPLLRDNHFLVGLSIDGGPLYHDANRVDTHGGGTFRRVMQTKELFDRYGIEYNILCVLTNELAKHPQKVYKFLVDNHVRFTQFIPCLDDLDAEEKSDFALTPERFASFYQQLFPLWLGELKRGRYRSIKLFDDIINLFVGGRVTACGLAGQCQIQYVIEADGSVYPCDFYALDKYRLGYITEETLKELFSKPMSFAWLHDKRKLPAYCATCPFKQYCCGGCKRMKDAMYVAPSGRMCGYQTVLQTILPHAQEIATLATAAGEVTA</sequence>
<gene>
    <name evidence="8" type="ORF">ACFQ47_05080</name>
</gene>
<protein>
    <submittedName>
        <fullName evidence="8">Radical SAM/SPASM domain-containing protein</fullName>
    </submittedName>
</protein>
<dbReference type="RefSeq" id="WP_125696285.1">
    <property type="nucleotide sequence ID" value="NZ_JBHTOG010000022.1"/>
</dbReference>
<keyword evidence="4" id="KW-0408">Iron</keyword>
<evidence type="ECO:0000256" key="3">
    <source>
        <dbReference type="ARBA" id="ARBA00022723"/>
    </source>
</evidence>
<dbReference type="Pfam" id="PF04055">
    <property type="entry name" value="Radical_SAM"/>
    <property type="match status" value="1"/>
</dbReference>
<proteinExistence type="inferred from homology"/>
<dbReference type="CDD" id="cd01335">
    <property type="entry name" value="Radical_SAM"/>
    <property type="match status" value="1"/>
</dbReference>
<accession>A0ABW4CPM6</accession>
<evidence type="ECO:0000313" key="8">
    <source>
        <dbReference type="EMBL" id="MFD1432054.1"/>
    </source>
</evidence>
<evidence type="ECO:0000256" key="4">
    <source>
        <dbReference type="ARBA" id="ARBA00023004"/>
    </source>
</evidence>